<keyword evidence="1" id="KW-0472">Membrane</keyword>
<feature type="transmembrane region" description="Helical" evidence="1">
    <location>
        <begin position="101"/>
        <end position="128"/>
    </location>
</feature>
<protein>
    <recommendedName>
        <fullName evidence="4">ABC-2 type transport system permease protein</fullName>
    </recommendedName>
</protein>
<evidence type="ECO:0008006" key="4">
    <source>
        <dbReference type="Google" id="ProtNLM"/>
    </source>
</evidence>
<dbReference type="Proteomes" id="UP000198935">
    <property type="component" value="Unassembled WGS sequence"/>
</dbReference>
<keyword evidence="1" id="KW-1133">Transmembrane helix</keyword>
<feature type="transmembrane region" description="Helical" evidence="1">
    <location>
        <begin position="215"/>
        <end position="232"/>
    </location>
</feature>
<dbReference type="STRING" id="1503961.SAMN05421736_101656"/>
<feature type="transmembrane region" description="Helical" evidence="1">
    <location>
        <begin position="140"/>
        <end position="163"/>
    </location>
</feature>
<gene>
    <name evidence="2" type="ORF">SAMN05421736_101656</name>
</gene>
<accession>A0A1H3HYK2</accession>
<dbReference type="EMBL" id="FNPI01000001">
    <property type="protein sequence ID" value="SDY20541.1"/>
    <property type="molecule type" value="Genomic_DNA"/>
</dbReference>
<keyword evidence="1" id="KW-0812">Transmembrane</keyword>
<feature type="transmembrane region" description="Helical" evidence="1">
    <location>
        <begin position="175"/>
        <end position="195"/>
    </location>
</feature>
<name>A0A1H3HYK2_9BACI</name>
<organism evidence="2 3">
    <name type="scientific">Evansella caseinilytica</name>
    <dbReference type="NCBI Taxonomy" id="1503961"/>
    <lineage>
        <taxon>Bacteria</taxon>
        <taxon>Bacillati</taxon>
        <taxon>Bacillota</taxon>
        <taxon>Bacilli</taxon>
        <taxon>Bacillales</taxon>
        <taxon>Bacillaceae</taxon>
        <taxon>Evansella</taxon>
    </lineage>
</organism>
<proteinExistence type="predicted"/>
<evidence type="ECO:0000256" key="1">
    <source>
        <dbReference type="SAM" id="Phobius"/>
    </source>
</evidence>
<keyword evidence="3" id="KW-1185">Reference proteome</keyword>
<feature type="transmembrane region" description="Helical" evidence="1">
    <location>
        <begin position="58"/>
        <end position="80"/>
    </location>
</feature>
<dbReference type="AlphaFoldDB" id="A0A1H3HYK2"/>
<evidence type="ECO:0000313" key="2">
    <source>
        <dbReference type="EMBL" id="SDY20541.1"/>
    </source>
</evidence>
<reference evidence="3" key="1">
    <citation type="submission" date="2016-10" db="EMBL/GenBank/DDBJ databases">
        <authorList>
            <person name="Varghese N."/>
            <person name="Submissions S."/>
        </authorList>
    </citation>
    <scope>NUCLEOTIDE SEQUENCE [LARGE SCALE GENOMIC DNA]</scope>
    <source>
        <strain evidence="3">SP</strain>
    </source>
</reference>
<dbReference type="OrthoDB" id="2380965at2"/>
<feature type="transmembrane region" description="Helical" evidence="1">
    <location>
        <begin position="20"/>
        <end position="38"/>
    </location>
</feature>
<sequence length="246" mass="28078">MIHQTIWLVKKELKYHRTPFFFTMVVTVIFGMLGASLLEPATRHLFGAESVYYPKFAADILFIFATPSFGALFISGPYLSYRTIKDDPFTKRMAFFRSLPIPVHVLANSRTIIMLIILAILSVIYYLTIVFSVPASFFDYFSIGEFLIFSLLWFGYGLALAGMNPFLEYGTNGKMLHLAPFIFLGICMAAIFPFYFLSEYTIVEASLLAVKTYRWPVALIALGVGIVGSIFWKKLLVNRLRNRDYL</sequence>
<evidence type="ECO:0000313" key="3">
    <source>
        <dbReference type="Proteomes" id="UP000198935"/>
    </source>
</evidence>